<keyword evidence="2" id="KW-0472">Membrane</keyword>
<evidence type="ECO:0000256" key="1">
    <source>
        <dbReference type="SAM" id="MobiDB-lite"/>
    </source>
</evidence>
<evidence type="ECO:0000256" key="2">
    <source>
        <dbReference type="SAM" id="Phobius"/>
    </source>
</evidence>
<keyword evidence="2" id="KW-0812">Transmembrane</keyword>
<feature type="transmembrane region" description="Helical" evidence="2">
    <location>
        <begin position="161"/>
        <end position="183"/>
    </location>
</feature>
<comment type="caution">
    <text evidence="3">The sequence shown here is derived from an EMBL/GenBank/DDBJ whole genome shotgun (WGS) entry which is preliminary data.</text>
</comment>
<accession>A0ABS3VW88</accession>
<sequence length="185" mass="19248">MPAVPADRPAPAGGAPQPAYPELPRGAATVALPASPAPTVPAPRPPVERDPAVELDRARQAADAAEAALARTESLAQQPPLLPGLSPLARALAVYAGCLLATAPLMLLLDLGYRWGAIDTFTQLAWTLAGLPTVAFFAGYLLLGRYGRPPLVVGTPPRYRYLGFLVTFIGAPVLYCGFIELALGG</sequence>
<feature type="transmembrane region" description="Helical" evidence="2">
    <location>
        <begin position="121"/>
        <end position="141"/>
    </location>
</feature>
<feature type="transmembrane region" description="Helical" evidence="2">
    <location>
        <begin position="88"/>
        <end position="109"/>
    </location>
</feature>
<feature type="compositionally biased region" description="Pro residues" evidence="1">
    <location>
        <begin position="35"/>
        <end position="45"/>
    </location>
</feature>
<evidence type="ECO:0000313" key="3">
    <source>
        <dbReference type="EMBL" id="MBO4208763.1"/>
    </source>
</evidence>
<proteinExistence type="predicted"/>
<dbReference type="EMBL" id="WVUH01000226">
    <property type="protein sequence ID" value="MBO4208763.1"/>
    <property type="molecule type" value="Genomic_DNA"/>
</dbReference>
<protein>
    <submittedName>
        <fullName evidence="3">Uncharacterized protein</fullName>
    </submittedName>
</protein>
<feature type="region of interest" description="Disordered" evidence="1">
    <location>
        <begin position="1"/>
        <end position="49"/>
    </location>
</feature>
<organism evidence="3 4">
    <name type="scientific">Micromonospora echinofusca</name>
    <dbReference type="NCBI Taxonomy" id="47858"/>
    <lineage>
        <taxon>Bacteria</taxon>
        <taxon>Bacillati</taxon>
        <taxon>Actinomycetota</taxon>
        <taxon>Actinomycetes</taxon>
        <taxon>Micromonosporales</taxon>
        <taxon>Micromonosporaceae</taxon>
        <taxon>Micromonospora</taxon>
    </lineage>
</organism>
<keyword evidence="4" id="KW-1185">Reference proteome</keyword>
<feature type="compositionally biased region" description="Low complexity" evidence="1">
    <location>
        <begin position="1"/>
        <end position="17"/>
    </location>
</feature>
<evidence type="ECO:0000313" key="4">
    <source>
        <dbReference type="Proteomes" id="UP000823521"/>
    </source>
</evidence>
<name>A0ABS3VW88_MICEH</name>
<gene>
    <name evidence="3" type="ORF">GSF22_22525</name>
</gene>
<keyword evidence="2" id="KW-1133">Transmembrane helix</keyword>
<dbReference type="Proteomes" id="UP000823521">
    <property type="component" value="Unassembled WGS sequence"/>
</dbReference>
<reference evidence="3 4" key="1">
    <citation type="submission" date="2019-12" db="EMBL/GenBank/DDBJ databases">
        <title>Whole genome sequencing of endophytic Actinobacterium Micromonospora sp. MPMI6T.</title>
        <authorList>
            <person name="Evv R."/>
            <person name="Podile A.R."/>
        </authorList>
    </citation>
    <scope>NUCLEOTIDE SEQUENCE [LARGE SCALE GENOMIC DNA]</scope>
    <source>
        <strain evidence="3 4">MPMI6</strain>
    </source>
</reference>